<accession>F8P178</accession>
<dbReference type="EMBL" id="GL945436">
    <property type="protein sequence ID" value="EGO22909.1"/>
    <property type="molecule type" value="Genomic_DNA"/>
</dbReference>
<dbReference type="KEGG" id="sla:SERLADRAFT_471443"/>
<dbReference type="KEGG" id="sla:SERLADRAFT_471457"/>
<organism>
    <name type="scientific">Serpula lacrymans var. lacrymans (strain S7.9)</name>
    <name type="common">Dry rot fungus</name>
    <dbReference type="NCBI Taxonomy" id="578457"/>
    <lineage>
        <taxon>Eukaryota</taxon>
        <taxon>Fungi</taxon>
        <taxon>Dikarya</taxon>
        <taxon>Basidiomycota</taxon>
        <taxon>Agaricomycotina</taxon>
        <taxon>Agaricomycetes</taxon>
        <taxon>Agaricomycetidae</taxon>
        <taxon>Boletales</taxon>
        <taxon>Coniophorineae</taxon>
        <taxon>Serpulaceae</taxon>
        <taxon>Serpula</taxon>
    </lineage>
</organism>
<dbReference type="Proteomes" id="UP000008064">
    <property type="component" value="Unassembled WGS sequence"/>
</dbReference>
<reference evidence="1" key="1">
    <citation type="submission" date="2011-04" db="EMBL/GenBank/DDBJ databases">
        <title>Evolution of plant cell wall degrading machinery underlies the functional diversity of forest fungi.</title>
        <authorList>
            <consortium name="US DOE Joint Genome Institute (JGI-PGF)"/>
            <person name="Eastwood D.C."/>
            <person name="Floudas D."/>
            <person name="Binder M."/>
            <person name="Majcherczyk A."/>
            <person name="Schneider P."/>
            <person name="Aerts A."/>
            <person name="Asiegbu F.O."/>
            <person name="Baker S.E."/>
            <person name="Barry K."/>
            <person name="Bendiksby M."/>
            <person name="Blumentritt M."/>
            <person name="Coutinho P.M."/>
            <person name="Cullen D."/>
            <person name="Cullen D."/>
            <person name="Gathman A."/>
            <person name="Goodell B."/>
            <person name="Henrissat B."/>
            <person name="Ihrmark K."/>
            <person name="Kauserud H."/>
            <person name="Kohler A."/>
            <person name="LaButti K."/>
            <person name="Lapidus A."/>
            <person name="Lavin J.L."/>
            <person name="Lee Y.-H."/>
            <person name="Lindquist E."/>
            <person name="Lilly W."/>
            <person name="Lucas S."/>
            <person name="Morin E."/>
            <person name="Murat C."/>
            <person name="Oguiza J.A."/>
            <person name="Park J."/>
            <person name="Pisabarro A.G."/>
            <person name="Riley R."/>
            <person name="Rosling A."/>
            <person name="Salamov A."/>
            <person name="Schmidt O."/>
            <person name="Schmutz J."/>
            <person name="Skrede I."/>
            <person name="Stenlid J."/>
            <person name="Wiebenga A."/>
            <person name="Xie X."/>
            <person name="Kues U."/>
            <person name="Hibbett D.S."/>
            <person name="Hoffmeister D."/>
            <person name="Hogberg N."/>
            <person name="Martin F."/>
            <person name="Grigoriev I.V."/>
            <person name="Watkinson S.C."/>
        </authorList>
    </citation>
    <scope>NUCLEOTIDE SEQUENCE</scope>
    <source>
        <strain evidence="1">S7.9</strain>
    </source>
</reference>
<dbReference type="HOGENOM" id="CLU_2980521_0_0_1"/>
<evidence type="ECO:0000313" key="1">
    <source>
        <dbReference type="EMBL" id="EGO22909.1"/>
    </source>
</evidence>
<dbReference type="RefSeq" id="XP_007320167.1">
    <property type="nucleotide sequence ID" value="XM_007320105.1"/>
</dbReference>
<proteinExistence type="predicted"/>
<dbReference type="RefSeq" id="XP_007320149.1">
    <property type="nucleotide sequence ID" value="XM_007320087.1"/>
</dbReference>
<dbReference type="GeneID" id="18819946"/>
<sequence length="58" mass="6619">MPLSTIVCNQIRGVSANINKRQDERNGGDYEREKSLSEAFDRVKIREEVSSLHVWGIS</sequence>
<dbReference type="AlphaFoldDB" id="F8P178"/>
<dbReference type="GeneID" id="18819950"/>
<dbReference type="EMBL" id="GL945436">
    <property type="protein sequence ID" value="EGO22927.1"/>
    <property type="molecule type" value="Genomic_DNA"/>
</dbReference>
<gene>
    <name evidence="1" type="ORF">SERLADRAFT_471443</name>
    <name evidence="2" type="ORF">SERLADRAFT_471457</name>
</gene>
<name>F8P178_SERL9</name>
<evidence type="ECO:0000313" key="2">
    <source>
        <dbReference type="EMBL" id="EGO22927.1"/>
    </source>
</evidence>
<protein>
    <submittedName>
        <fullName evidence="1">Uncharacterized protein</fullName>
    </submittedName>
</protein>